<keyword evidence="2" id="KW-1185">Reference proteome</keyword>
<organism evidence="1 2">
    <name type="scientific">Singulisphaera acidiphila (strain ATCC BAA-1392 / DSM 18658 / VKM B-2454 / MOB10)</name>
    <dbReference type="NCBI Taxonomy" id="886293"/>
    <lineage>
        <taxon>Bacteria</taxon>
        <taxon>Pseudomonadati</taxon>
        <taxon>Planctomycetota</taxon>
        <taxon>Planctomycetia</taxon>
        <taxon>Isosphaerales</taxon>
        <taxon>Isosphaeraceae</taxon>
        <taxon>Singulisphaera</taxon>
    </lineage>
</organism>
<gene>
    <name evidence="1" type="ordered locus">Sinac_7085</name>
</gene>
<evidence type="ECO:0000313" key="2">
    <source>
        <dbReference type="Proteomes" id="UP000010798"/>
    </source>
</evidence>
<proteinExistence type="predicted"/>
<name>L0DP37_SINAD</name>
<dbReference type="AlphaFoldDB" id="L0DP37"/>
<dbReference type="RefSeq" id="WP_015250211.1">
    <property type="nucleotide sequence ID" value="NC_019892.1"/>
</dbReference>
<dbReference type="STRING" id="886293.Sinac_7085"/>
<dbReference type="KEGG" id="saci:Sinac_7085"/>
<evidence type="ECO:0000313" key="1">
    <source>
        <dbReference type="EMBL" id="AGA31139.1"/>
    </source>
</evidence>
<dbReference type="Proteomes" id="UP000010798">
    <property type="component" value="Chromosome"/>
</dbReference>
<sequence length="80" mass="8902">MSADATVHFRGTCLLRKLGSHHLELAITTKNQISINYPIRRQGLATTQESVDDIQCRSETFEANATVGTKFKAMYVVLGF</sequence>
<dbReference type="EMBL" id="CP003364">
    <property type="protein sequence ID" value="AGA31139.1"/>
    <property type="molecule type" value="Genomic_DNA"/>
</dbReference>
<dbReference type="HOGENOM" id="CLU_2587837_0_0_0"/>
<protein>
    <submittedName>
        <fullName evidence="1">Uncharacterized protein</fullName>
    </submittedName>
</protein>
<reference evidence="1 2" key="1">
    <citation type="submission" date="2012-02" db="EMBL/GenBank/DDBJ databases">
        <title>Complete sequence of chromosome of Singulisphaera acidiphila DSM 18658.</title>
        <authorList>
            <consortium name="US DOE Joint Genome Institute (JGI-PGF)"/>
            <person name="Lucas S."/>
            <person name="Copeland A."/>
            <person name="Lapidus A."/>
            <person name="Glavina del Rio T."/>
            <person name="Dalin E."/>
            <person name="Tice H."/>
            <person name="Bruce D."/>
            <person name="Goodwin L."/>
            <person name="Pitluck S."/>
            <person name="Peters L."/>
            <person name="Ovchinnikova G."/>
            <person name="Chertkov O."/>
            <person name="Kyrpides N."/>
            <person name="Mavromatis K."/>
            <person name="Ivanova N."/>
            <person name="Brettin T."/>
            <person name="Detter J.C."/>
            <person name="Han C."/>
            <person name="Larimer F."/>
            <person name="Land M."/>
            <person name="Hauser L."/>
            <person name="Markowitz V."/>
            <person name="Cheng J.-F."/>
            <person name="Hugenholtz P."/>
            <person name="Woyke T."/>
            <person name="Wu D."/>
            <person name="Tindall B."/>
            <person name="Pomrenke H."/>
            <person name="Brambilla E."/>
            <person name="Klenk H.-P."/>
            <person name="Eisen J.A."/>
        </authorList>
    </citation>
    <scope>NUCLEOTIDE SEQUENCE [LARGE SCALE GENOMIC DNA]</scope>
    <source>
        <strain evidence="2">ATCC BAA-1392 / DSM 18658 / VKM B-2454 / MOB10</strain>
    </source>
</reference>
<accession>L0DP37</accession>